<reference evidence="1" key="1">
    <citation type="submission" date="2014-12" db="EMBL/GenBank/DDBJ databases">
        <title>Insight into the proteome of Arion vulgaris.</title>
        <authorList>
            <person name="Aradska J."/>
            <person name="Bulat T."/>
            <person name="Smidak R."/>
            <person name="Sarate P."/>
            <person name="Gangsoo J."/>
            <person name="Sialana F."/>
            <person name="Bilban M."/>
            <person name="Lubec G."/>
        </authorList>
    </citation>
    <scope>NUCLEOTIDE SEQUENCE</scope>
    <source>
        <tissue evidence="1">Skin</tissue>
    </source>
</reference>
<sequence length="62" mass="6942">MVPAHTATSQVCLRPHYHQSDVPALPQPSIICASKHNKVGHDWNKPYKDGSSNEKIEVKVCY</sequence>
<name>A0A0B7APQ6_9EUPU</name>
<dbReference type="EMBL" id="HACG01035091">
    <property type="protein sequence ID" value="CEK81956.1"/>
    <property type="molecule type" value="Transcribed_RNA"/>
</dbReference>
<evidence type="ECO:0000313" key="1">
    <source>
        <dbReference type="EMBL" id="CEK81956.1"/>
    </source>
</evidence>
<proteinExistence type="predicted"/>
<organism evidence="1">
    <name type="scientific">Arion vulgaris</name>
    <dbReference type="NCBI Taxonomy" id="1028688"/>
    <lineage>
        <taxon>Eukaryota</taxon>
        <taxon>Metazoa</taxon>
        <taxon>Spiralia</taxon>
        <taxon>Lophotrochozoa</taxon>
        <taxon>Mollusca</taxon>
        <taxon>Gastropoda</taxon>
        <taxon>Heterobranchia</taxon>
        <taxon>Euthyneura</taxon>
        <taxon>Panpulmonata</taxon>
        <taxon>Eupulmonata</taxon>
        <taxon>Stylommatophora</taxon>
        <taxon>Helicina</taxon>
        <taxon>Arionoidea</taxon>
        <taxon>Arionidae</taxon>
        <taxon>Arion</taxon>
    </lineage>
</organism>
<gene>
    <name evidence="1" type="primary">ORF128872</name>
</gene>
<accession>A0A0B7APQ6</accession>
<protein>
    <submittedName>
        <fullName evidence="1">Uncharacterized protein</fullName>
    </submittedName>
</protein>
<dbReference type="AlphaFoldDB" id="A0A0B7APQ6"/>